<sequence>MNAYRALLANRTVCNMVLVSLLFRIVLNSQSLLLVMHVRHTLHLSYGAAGLLSTVVYLCLAGTELRRGPRLDRLGLRPTMGPSILVNGICWLVAPFAPFPLLLLLAAVAGWFEMPVINVAKQAITVATSERERRPALAAYEITADVSLLVGPPLGVAAMSIWDTATVLLVVRLIAVGSGVVVLKLNPPLRSTSPVAGRARRRSWLQTGFVTACVGYAAAAAVLCAEELSVITAMHDLHAKHATGLVLAIGAAGAVVGGYGYGALSTTISPYVLLAALGAGVLLCALASGPVLLAVAVFVVGVLAGAVFPACGDQMNAAASQDALGEALGFHFSLMWVGVAMGSIVASQSVDFGGSSGGILSAAAIGIGGGIGLGRIAARADPIPGAQGRMSRTLIVTTARRILDVAQITTARTADGTLQIRLGGIYSFENSSRSPVLRRRARTESPPVSTSDSEAVDSGAPAVRRVPTPWTRTPPPHERNGSPWSRPSG</sequence>
<feature type="transmembrane region" description="Helical" evidence="7">
    <location>
        <begin position="323"/>
        <end position="346"/>
    </location>
</feature>
<feature type="transmembrane region" description="Helical" evidence="7">
    <location>
        <begin position="204"/>
        <end position="223"/>
    </location>
</feature>
<feature type="transmembrane region" description="Helical" evidence="7">
    <location>
        <begin position="44"/>
        <end position="63"/>
    </location>
</feature>
<gene>
    <name evidence="8" type="ORF">ACH47G_09735</name>
</gene>
<evidence type="ECO:0000256" key="7">
    <source>
        <dbReference type="SAM" id="Phobius"/>
    </source>
</evidence>
<dbReference type="Pfam" id="PF07690">
    <property type="entry name" value="MFS_1"/>
    <property type="match status" value="1"/>
</dbReference>
<evidence type="ECO:0000256" key="2">
    <source>
        <dbReference type="ARBA" id="ARBA00022475"/>
    </source>
</evidence>
<evidence type="ECO:0000256" key="4">
    <source>
        <dbReference type="ARBA" id="ARBA00022989"/>
    </source>
</evidence>
<comment type="subcellular location">
    <subcellularLocation>
        <location evidence="1">Cell membrane</location>
        <topology evidence="1">Multi-pass membrane protein</topology>
    </subcellularLocation>
</comment>
<feature type="transmembrane region" description="Helical" evidence="7">
    <location>
        <begin position="12"/>
        <end position="38"/>
    </location>
</feature>
<dbReference type="InterPro" id="IPR011701">
    <property type="entry name" value="MFS"/>
</dbReference>
<keyword evidence="5 7" id="KW-0472">Membrane</keyword>
<evidence type="ECO:0000256" key="1">
    <source>
        <dbReference type="ARBA" id="ARBA00004651"/>
    </source>
</evidence>
<dbReference type="RefSeq" id="WP_396944896.1">
    <property type="nucleotide sequence ID" value="NZ_JBIRXV010000001.1"/>
</dbReference>
<feature type="compositionally biased region" description="Low complexity" evidence="6">
    <location>
        <begin position="461"/>
        <end position="471"/>
    </location>
</feature>
<dbReference type="EMBL" id="JBIRXV010000001">
    <property type="protein sequence ID" value="MFI2320762.1"/>
    <property type="molecule type" value="Genomic_DNA"/>
</dbReference>
<feature type="transmembrane region" description="Helical" evidence="7">
    <location>
        <begin position="358"/>
        <end position="378"/>
    </location>
</feature>
<feature type="transmembrane region" description="Helical" evidence="7">
    <location>
        <begin position="161"/>
        <end position="183"/>
    </location>
</feature>
<dbReference type="Proteomes" id="UP001611450">
    <property type="component" value="Unassembled WGS sequence"/>
</dbReference>
<feature type="transmembrane region" description="Helical" evidence="7">
    <location>
        <begin position="271"/>
        <end position="288"/>
    </location>
</feature>
<proteinExistence type="predicted"/>
<keyword evidence="9" id="KW-1185">Reference proteome</keyword>
<dbReference type="PANTHER" id="PTHR23513:SF6">
    <property type="entry name" value="MAJOR FACILITATOR SUPERFAMILY ASSOCIATED DOMAIN-CONTAINING PROTEIN"/>
    <property type="match status" value="1"/>
</dbReference>
<evidence type="ECO:0000256" key="6">
    <source>
        <dbReference type="SAM" id="MobiDB-lite"/>
    </source>
</evidence>
<evidence type="ECO:0000313" key="9">
    <source>
        <dbReference type="Proteomes" id="UP001611450"/>
    </source>
</evidence>
<dbReference type="InterPro" id="IPR036259">
    <property type="entry name" value="MFS_trans_sf"/>
</dbReference>
<protein>
    <submittedName>
        <fullName evidence="8">MFS transporter</fullName>
    </submittedName>
</protein>
<dbReference type="Gene3D" id="1.20.1250.20">
    <property type="entry name" value="MFS general substrate transporter like domains"/>
    <property type="match status" value="2"/>
</dbReference>
<evidence type="ECO:0000256" key="3">
    <source>
        <dbReference type="ARBA" id="ARBA00022692"/>
    </source>
</evidence>
<reference evidence="8 9" key="1">
    <citation type="submission" date="2024-10" db="EMBL/GenBank/DDBJ databases">
        <title>The Natural Products Discovery Center: Release of the First 8490 Sequenced Strains for Exploring Actinobacteria Biosynthetic Diversity.</title>
        <authorList>
            <person name="Kalkreuter E."/>
            <person name="Kautsar S.A."/>
            <person name="Yang D."/>
            <person name="Bader C.D."/>
            <person name="Teijaro C.N."/>
            <person name="Fluegel L."/>
            <person name="Davis C.M."/>
            <person name="Simpson J.R."/>
            <person name="Lauterbach L."/>
            <person name="Steele A.D."/>
            <person name="Gui C."/>
            <person name="Meng S."/>
            <person name="Li G."/>
            <person name="Viehrig K."/>
            <person name="Ye F."/>
            <person name="Su P."/>
            <person name="Kiefer A.F."/>
            <person name="Nichols A."/>
            <person name="Cepeda A.J."/>
            <person name="Yan W."/>
            <person name="Fan B."/>
            <person name="Jiang Y."/>
            <person name="Adhikari A."/>
            <person name="Zheng C.-J."/>
            <person name="Schuster L."/>
            <person name="Cowan T.M."/>
            <person name="Smanski M.J."/>
            <person name="Chevrette M.G."/>
            <person name="De Carvalho L.P.S."/>
            <person name="Shen B."/>
        </authorList>
    </citation>
    <scope>NUCLEOTIDE SEQUENCE [LARGE SCALE GENOMIC DNA]</scope>
    <source>
        <strain evidence="8 9">NPDC019626</strain>
    </source>
</reference>
<dbReference type="PANTHER" id="PTHR23513">
    <property type="entry name" value="INTEGRAL MEMBRANE EFFLUX PROTEIN-RELATED"/>
    <property type="match status" value="1"/>
</dbReference>
<feature type="transmembrane region" description="Helical" evidence="7">
    <location>
        <begin position="243"/>
        <end position="264"/>
    </location>
</feature>
<accession>A0ABW7WCS5</accession>
<keyword evidence="4 7" id="KW-1133">Transmembrane helix</keyword>
<feature type="transmembrane region" description="Helical" evidence="7">
    <location>
        <begin position="84"/>
        <end position="112"/>
    </location>
</feature>
<dbReference type="SUPFAM" id="SSF103473">
    <property type="entry name" value="MFS general substrate transporter"/>
    <property type="match status" value="1"/>
</dbReference>
<name>A0ABW7WCS5_9NOCA</name>
<organism evidence="8 9">
    <name type="scientific">Nocardia beijingensis</name>
    <dbReference type="NCBI Taxonomy" id="95162"/>
    <lineage>
        <taxon>Bacteria</taxon>
        <taxon>Bacillati</taxon>
        <taxon>Actinomycetota</taxon>
        <taxon>Actinomycetes</taxon>
        <taxon>Mycobacteriales</taxon>
        <taxon>Nocardiaceae</taxon>
        <taxon>Nocardia</taxon>
    </lineage>
</organism>
<keyword evidence="3 7" id="KW-0812">Transmembrane</keyword>
<evidence type="ECO:0000256" key="5">
    <source>
        <dbReference type="ARBA" id="ARBA00023136"/>
    </source>
</evidence>
<evidence type="ECO:0000313" key="8">
    <source>
        <dbReference type="EMBL" id="MFI2320762.1"/>
    </source>
</evidence>
<comment type="caution">
    <text evidence="8">The sequence shown here is derived from an EMBL/GenBank/DDBJ whole genome shotgun (WGS) entry which is preliminary data.</text>
</comment>
<keyword evidence="2" id="KW-1003">Cell membrane</keyword>
<feature type="region of interest" description="Disordered" evidence="6">
    <location>
        <begin position="433"/>
        <end position="489"/>
    </location>
</feature>